<evidence type="ECO:0000256" key="2">
    <source>
        <dbReference type="ARBA" id="ARBA00023054"/>
    </source>
</evidence>
<reference evidence="8 9" key="1">
    <citation type="submission" date="2019-05" db="EMBL/GenBank/DDBJ databases">
        <authorList>
            <consortium name="Pathogen Informatics"/>
        </authorList>
    </citation>
    <scope>NUCLEOTIDE SEQUENCE [LARGE SCALE GENOMIC DNA]</scope>
    <source>
        <strain evidence="8 9">NCTC5386</strain>
    </source>
</reference>
<sequence length="422" mass="45679">MVKRKNSQMTKKTKQIIAGGTVTILVLVGGFLYIQGKNQLASKKSKSDYSAVNVKEGTISSTTLLSGTVKALTEEYIYFDQSRGSDAQVTVKVGDKVSKGQQLVQYNTTTAQAAYDTANRNLNKIGRQINYLQTYGRPMASAQLSENASQETSGAASNSGQSSLQQPLQETSASYNQQLQDLNDAYADAQAEVTKAQQALNQTVVTSSHDGTVVEVNNDVDPSAKNSQTLVHVVSEGQLQVKGQLTEYDLATIKPEQKVKIKSKVYTDKTWDGKISYISNYPNAKNDASNELSQGTTASSAASYDYKVEITSPLDQLKQGFSVSVEVVNETKHILVPISAIFKEDGKQYVWTYDNSSSKATKTGVTLGNADAKSQEILTGLKVGQLVISNPNGHIKNGEKLKNVKSKVNSKGENSKESEVNQ</sequence>
<dbReference type="GO" id="GO:0030313">
    <property type="term" value="C:cell envelope"/>
    <property type="evidence" value="ECO:0007669"/>
    <property type="project" value="UniProtKB-SubCell"/>
</dbReference>
<protein>
    <submittedName>
        <fullName evidence="8">Efflux transporter, RND family, MFP subunit</fullName>
    </submittedName>
</protein>
<dbReference type="PANTHER" id="PTHR32347:SF14">
    <property type="entry name" value="EFFLUX SYSTEM COMPONENT YKNX-RELATED"/>
    <property type="match status" value="1"/>
</dbReference>
<evidence type="ECO:0000259" key="6">
    <source>
        <dbReference type="Pfam" id="PF25989"/>
    </source>
</evidence>
<evidence type="ECO:0000313" key="9">
    <source>
        <dbReference type="Proteomes" id="UP000394068"/>
    </source>
</evidence>
<dbReference type="InterPro" id="IPR058636">
    <property type="entry name" value="Beta-barrel_YknX"/>
</dbReference>
<dbReference type="Pfam" id="PF25984">
    <property type="entry name" value="BSH_YknX"/>
    <property type="match status" value="1"/>
</dbReference>
<evidence type="ECO:0000256" key="4">
    <source>
        <dbReference type="SAM" id="Phobius"/>
    </source>
</evidence>
<keyword evidence="4" id="KW-0472">Membrane</keyword>
<feature type="region of interest" description="Disordered" evidence="3">
    <location>
        <begin position="142"/>
        <end position="173"/>
    </location>
</feature>
<dbReference type="InterPro" id="IPR058639">
    <property type="entry name" value="BSH_YknX-like"/>
</dbReference>
<feature type="compositionally biased region" description="Basic and acidic residues" evidence="3">
    <location>
        <begin position="413"/>
        <end position="422"/>
    </location>
</feature>
<dbReference type="Gene3D" id="2.40.30.170">
    <property type="match status" value="1"/>
</dbReference>
<feature type="domain" description="YknX-like beta-barrel" evidence="7">
    <location>
        <begin position="239"/>
        <end position="327"/>
    </location>
</feature>
<gene>
    <name evidence="8" type="ORF">NCTC5386_01095</name>
</gene>
<dbReference type="InterPro" id="IPR058637">
    <property type="entry name" value="YknX-like_C"/>
</dbReference>
<dbReference type="Pfam" id="PF25990">
    <property type="entry name" value="Beta-barrel_YknX"/>
    <property type="match status" value="1"/>
</dbReference>
<evidence type="ECO:0000259" key="7">
    <source>
        <dbReference type="Pfam" id="PF25990"/>
    </source>
</evidence>
<keyword evidence="2" id="KW-0175">Coiled coil</keyword>
<name>A0A4U9XM39_9STRE</name>
<dbReference type="AlphaFoldDB" id="A0A4U9XM39"/>
<feature type="domain" description="YknX-like barrel-sandwich hybrid" evidence="5">
    <location>
        <begin position="75"/>
        <end position="234"/>
    </location>
</feature>
<organism evidence="8 9">
    <name type="scientific">Streptococcus pseudoporcinus</name>
    <dbReference type="NCBI Taxonomy" id="361101"/>
    <lineage>
        <taxon>Bacteria</taxon>
        <taxon>Bacillati</taxon>
        <taxon>Bacillota</taxon>
        <taxon>Bacilli</taxon>
        <taxon>Lactobacillales</taxon>
        <taxon>Streptococcaceae</taxon>
        <taxon>Streptococcus</taxon>
    </lineage>
</organism>
<dbReference type="Gene3D" id="2.40.420.20">
    <property type="match status" value="1"/>
</dbReference>
<evidence type="ECO:0000259" key="5">
    <source>
        <dbReference type="Pfam" id="PF25984"/>
    </source>
</evidence>
<dbReference type="SUPFAM" id="SSF111369">
    <property type="entry name" value="HlyD-like secretion proteins"/>
    <property type="match status" value="1"/>
</dbReference>
<keyword evidence="4" id="KW-0812">Transmembrane</keyword>
<evidence type="ECO:0000313" key="8">
    <source>
        <dbReference type="EMBL" id="VTS13815.1"/>
    </source>
</evidence>
<dbReference type="Pfam" id="PF25989">
    <property type="entry name" value="YknX_C"/>
    <property type="match status" value="1"/>
</dbReference>
<evidence type="ECO:0000256" key="1">
    <source>
        <dbReference type="ARBA" id="ARBA00004196"/>
    </source>
</evidence>
<keyword evidence="4" id="KW-1133">Transmembrane helix</keyword>
<dbReference type="InterPro" id="IPR050465">
    <property type="entry name" value="UPF0194_transport"/>
</dbReference>
<feature type="transmembrane region" description="Helical" evidence="4">
    <location>
        <begin position="16"/>
        <end position="34"/>
    </location>
</feature>
<dbReference type="RefSeq" id="WP_077322706.1">
    <property type="nucleotide sequence ID" value="NZ_CABEHT010000001.1"/>
</dbReference>
<feature type="domain" description="YknX-like C-terminal permuted SH3-like" evidence="6">
    <location>
        <begin position="336"/>
        <end position="401"/>
    </location>
</feature>
<evidence type="ECO:0000256" key="3">
    <source>
        <dbReference type="SAM" id="MobiDB-lite"/>
    </source>
</evidence>
<dbReference type="EMBL" id="CABEHT010000001">
    <property type="protein sequence ID" value="VTS13815.1"/>
    <property type="molecule type" value="Genomic_DNA"/>
</dbReference>
<dbReference type="PANTHER" id="PTHR32347">
    <property type="entry name" value="EFFLUX SYSTEM COMPONENT YKNX-RELATED"/>
    <property type="match status" value="1"/>
</dbReference>
<comment type="subcellular location">
    <subcellularLocation>
        <location evidence="1">Cell envelope</location>
    </subcellularLocation>
</comment>
<feature type="region of interest" description="Disordered" evidence="3">
    <location>
        <begin position="397"/>
        <end position="422"/>
    </location>
</feature>
<dbReference type="Proteomes" id="UP000394068">
    <property type="component" value="Unassembled WGS sequence"/>
</dbReference>
<accession>A0A4U9XM39</accession>
<proteinExistence type="predicted"/>